<gene>
    <name evidence="2" type="ORF">H257_07465</name>
</gene>
<evidence type="ECO:0000256" key="1">
    <source>
        <dbReference type="SAM" id="SignalP"/>
    </source>
</evidence>
<name>W4GK98_APHAT</name>
<dbReference type="EMBL" id="KI913128">
    <property type="protein sequence ID" value="ETV79464.1"/>
    <property type="molecule type" value="Genomic_DNA"/>
</dbReference>
<keyword evidence="1" id="KW-0732">Signal</keyword>
<protein>
    <recommendedName>
        <fullName evidence="3">Secreted protein</fullName>
    </recommendedName>
</protein>
<evidence type="ECO:0000313" key="2">
    <source>
        <dbReference type="EMBL" id="ETV79464.1"/>
    </source>
</evidence>
<proteinExistence type="predicted"/>
<accession>W4GK98</accession>
<dbReference type="GeneID" id="20809461"/>
<dbReference type="RefSeq" id="XP_009831305.1">
    <property type="nucleotide sequence ID" value="XM_009833003.1"/>
</dbReference>
<organism evidence="2">
    <name type="scientific">Aphanomyces astaci</name>
    <name type="common">Crayfish plague agent</name>
    <dbReference type="NCBI Taxonomy" id="112090"/>
    <lineage>
        <taxon>Eukaryota</taxon>
        <taxon>Sar</taxon>
        <taxon>Stramenopiles</taxon>
        <taxon>Oomycota</taxon>
        <taxon>Saprolegniomycetes</taxon>
        <taxon>Saprolegniales</taxon>
        <taxon>Verrucalvaceae</taxon>
        <taxon>Aphanomyces</taxon>
    </lineage>
</organism>
<dbReference type="AlphaFoldDB" id="W4GK98"/>
<sequence>MVLAAASCTTHLSLLLWILAWLACLCGGPNDVVIALFVRGSACRGLRIWRFLTLGDVASMYGGQPSSSSWLSMSTGLRSHRKLCHMWRYARSFSVSMTWRRRWALHAVQIRRAAASLVSNLLVQTRAIASGLALRLSSA</sequence>
<feature type="signal peptide" evidence="1">
    <location>
        <begin position="1"/>
        <end position="27"/>
    </location>
</feature>
<feature type="chain" id="PRO_5004842612" description="Secreted protein" evidence="1">
    <location>
        <begin position="28"/>
        <end position="139"/>
    </location>
</feature>
<evidence type="ECO:0008006" key="3">
    <source>
        <dbReference type="Google" id="ProtNLM"/>
    </source>
</evidence>
<dbReference type="VEuPathDB" id="FungiDB:H257_07465"/>
<reference evidence="2" key="1">
    <citation type="submission" date="2013-12" db="EMBL/GenBank/DDBJ databases">
        <title>The Genome Sequence of Aphanomyces astaci APO3.</title>
        <authorList>
            <consortium name="The Broad Institute Genomics Platform"/>
            <person name="Russ C."/>
            <person name="Tyler B."/>
            <person name="van West P."/>
            <person name="Dieguez-Uribeondo J."/>
            <person name="Young S.K."/>
            <person name="Zeng Q."/>
            <person name="Gargeya S."/>
            <person name="Fitzgerald M."/>
            <person name="Abouelleil A."/>
            <person name="Alvarado L."/>
            <person name="Chapman S.B."/>
            <person name="Gainer-Dewar J."/>
            <person name="Goldberg J."/>
            <person name="Griggs A."/>
            <person name="Gujja S."/>
            <person name="Hansen M."/>
            <person name="Howarth C."/>
            <person name="Imamovic A."/>
            <person name="Ireland A."/>
            <person name="Larimer J."/>
            <person name="McCowan C."/>
            <person name="Murphy C."/>
            <person name="Pearson M."/>
            <person name="Poon T.W."/>
            <person name="Priest M."/>
            <person name="Roberts A."/>
            <person name="Saif S."/>
            <person name="Shea T."/>
            <person name="Sykes S."/>
            <person name="Wortman J."/>
            <person name="Nusbaum C."/>
            <person name="Birren B."/>
        </authorList>
    </citation>
    <scope>NUCLEOTIDE SEQUENCE [LARGE SCALE GENOMIC DNA]</scope>
    <source>
        <strain evidence="2">APO3</strain>
    </source>
</reference>